<comment type="subcellular location">
    <subcellularLocation>
        <location evidence="11">Cytoplasm</location>
    </subcellularLocation>
</comment>
<dbReference type="UniPathway" id="UPA00109">
    <property type="reaction ID" value="UER00185"/>
</dbReference>
<evidence type="ECO:0000256" key="11">
    <source>
        <dbReference type="HAMAP-Rule" id="MF_00145"/>
    </source>
</evidence>
<comment type="pathway">
    <text evidence="2 11">Carbohydrate degradation; glycolysis; pyruvate from D-glyceraldehyde 3-phosphate: step 2/5.</text>
</comment>
<evidence type="ECO:0000256" key="13">
    <source>
        <dbReference type="PIRSR" id="PIRSR000724-2"/>
    </source>
</evidence>
<dbReference type="GO" id="GO:0004618">
    <property type="term" value="F:phosphoglycerate kinase activity"/>
    <property type="evidence" value="ECO:0007669"/>
    <property type="project" value="UniProtKB-UniRule"/>
</dbReference>
<dbReference type="HAMAP" id="MF_00145">
    <property type="entry name" value="Phosphoglyc_kinase"/>
    <property type="match status" value="1"/>
</dbReference>
<dbReference type="AlphaFoldDB" id="A0A2G6MQK2"/>
<feature type="binding site" evidence="12">
    <location>
        <position position="35"/>
    </location>
    <ligand>
        <name>(2R)-3-phosphoglycerate</name>
        <dbReference type="ChEBI" id="CHEBI:58272"/>
    </ligand>
</feature>
<evidence type="ECO:0000313" key="16">
    <source>
        <dbReference type="Proteomes" id="UP000231203"/>
    </source>
</evidence>
<dbReference type="GO" id="GO:0005524">
    <property type="term" value="F:ATP binding"/>
    <property type="evidence" value="ECO:0007669"/>
    <property type="project" value="UniProtKB-KW"/>
</dbReference>
<dbReference type="FunFam" id="3.40.50.1260:FF:000006">
    <property type="entry name" value="Phosphoglycerate kinase"/>
    <property type="match status" value="1"/>
</dbReference>
<feature type="binding site" evidence="11">
    <location>
        <position position="117"/>
    </location>
    <ligand>
        <name>substrate</name>
    </ligand>
</feature>
<evidence type="ECO:0000256" key="2">
    <source>
        <dbReference type="ARBA" id="ARBA00004838"/>
    </source>
</evidence>
<evidence type="ECO:0000256" key="7">
    <source>
        <dbReference type="ARBA" id="ARBA00022741"/>
    </source>
</evidence>
<proteinExistence type="inferred from homology"/>
<sequence>MKSVRDIDVNGKTLFIRVDYNLPMDDQGNITDDNRIRASLELITYLIEKKAKLVLASHLGRPKGGRDEKFSLKPAAIRLSELLNMPVAFADDCIGDVVKKQVKALAPGQILMLENLRFHDGEKKNDVEFAKALADLCDIYVNNAFAVSHRDQASVTGITMYAKSSVAGFLLEKEVRSYYDSVEHPEKPLVVVIGGAKVSSKLAALENMLKFVDCMIIGGAMANTFLAANGVDTKGSMIETDLIKTAWDIMAHAKEKGIDLLLPVDLVVAERFDKDAQFRIVSLDEIPDGWMALDIGPESAKRFAAVVANAGTIVWNGPMGVFEMDRFAEGTQTLADAIARSSAFSVVGGGDTGLAAKQCGITENVSYISTGGGAFLHMMEGKVLPGVAALEEFKS</sequence>
<feature type="binding site" evidence="11">
    <location>
        <position position="150"/>
    </location>
    <ligand>
        <name>substrate</name>
    </ligand>
</feature>
<name>A0A2G6MQK2_9BACT</name>
<keyword evidence="9 11" id="KW-0067">ATP-binding</keyword>
<evidence type="ECO:0000256" key="4">
    <source>
        <dbReference type="ARBA" id="ARBA00013061"/>
    </source>
</evidence>
<comment type="subunit">
    <text evidence="11">Monomer.</text>
</comment>
<dbReference type="InterPro" id="IPR036043">
    <property type="entry name" value="Phosphoglycerate_kinase_sf"/>
</dbReference>
<feature type="binding site" evidence="11 13">
    <location>
        <begin position="349"/>
        <end position="352"/>
    </location>
    <ligand>
        <name>ATP</name>
        <dbReference type="ChEBI" id="CHEBI:30616"/>
    </ligand>
</feature>
<feature type="binding site" evidence="11 12">
    <location>
        <begin position="58"/>
        <end position="61"/>
    </location>
    <ligand>
        <name>substrate</name>
    </ligand>
</feature>
<evidence type="ECO:0000256" key="12">
    <source>
        <dbReference type="PIRSR" id="PIRSR000724-1"/>
    </source>
</evidence>
<evidence type="ECO:0000256" key="1">
    <source>
        <dbReference type="ARBA" id="ARBA00000642"/>
    </source>
</evidence>
<dbReference type="Proteomes" id="UP000231203">
    <property type="component" value="Unassembled WGS sequence"/>
</dbReference>
<evidence type="ECO:0000313" key="15">
    <source>
        <dbReference type="EMBL" id="PIE62364.1"/>
    </source>
</evidence>
<dbReference type="GO" id="GO:0005829">
    <property type="term" value="C:cytosol"/>
    <property type="evidence" value="ECO:0007669"/>
    <property type="project" value="TreeGrafter"/>
</dbReference>
<feature type="binding site" evidence="11 12">
    <location>
        <begin position="19"/>
        <end position="21"/>
    </location>
    <ligand>
        <name>substrate</name>
    </ligand>
</feature>
<dbReference type="PANTHER" id="PTHR11406">
    <property type="entry name" value="PHOSPHOGLYCERATE KINASE"/>
    <property type="match status" value="1"/>
</dbReference>
<evidence type="ECO:0000256" key="8">
    <source>
        <dbReference type="ARBA" id="ARBA00022777"/>
    </source>
</evidence>
<keyword evidence="6 11" id="KW-0808">Transferase</keyword>
<evidence type="ECO:0000256" key="14">
    <source>
        <dbReference type="RuleBase" id="RU000532"/>
    </source>
</evidence>
<keyword evidence="10 11" id="KW-0324">Glycolysis</keyword>
<evidence type="ECO:0000256" key="10">
    <source>
        <dbReference type="ARBA" id="ARBA00023152"/>
    </source>
</evidence>
<dbReference type="PIRSF" id="PIRSF000724">
    <property type="entry name" value="Pgk"/>
    <property type="match status" value="1"/>
</dbReference>
<reference evidence="15 16" key="1">
    <citation type="submission" date="2017-10" db="EMBL/GenBank/DDBJ databases">
        <title>Novel microbial diversity and functional potential in the marine mammal oral microbiome.</title>
        <authorList>
            <person name="Dudek N.K."/>
            <person name="Sun C.L."/>
            <person name="Burstein D."/>
            <person name="Kantor R.S."/>
            <person name="Aliaga Goltsman D.S."/>
            <person name="Bik E.M."/>
            <person name="Thomas B.C."/>
            <person name="Banfield J.F."/>
            <person name="Relman D.A."/>
        </authorList>
    </citation>
    <scope>NUCLEOTIDE SEQUENCE [LARGE SCALE GENOMIC DNA]</scope>
    <source>
        <strain evidence="15">DOLJORAL78_47_202</strain>
    </source>
</reference>
<evidence type="ECO:0000256" key="6">
    <source>
        <dbReference type="ARBA" id="ARBA00022679"/>
    </source>
</evidence>
<protein>
    <recommendedName>
        <fullName evidence="5 11">Phosphoglycerate kinase</fullName>
        <ecNumber evidence="4 11">2.7.2.3</ecNumber>
    </recommendedName>
</protein>
<evidence type="ECO:0000256" key="5">
    <source>
        <dbReference type="ARBA" id="ARBA00016471"/>
    </source>
</evidence>
<dbReference type="EMBL" id="PDTI01000049">
    <property type="protein sequence ID" value="PIE62364.1"/>
    <property type="molecule type" value="Genomic_DNA"/>
</dbReference>
<comment type="catalytic activity">
    <reaction evidence="1 11 14">
        <text>(2R)-3-phosphoglycerate + ATP = (2R)-3-phospho-glyceroyl phosphate + ADP</text>
        <dbReference type="Rhea" id="RHEA:14801"/>
        <dbReference type="ChEBI" id="CHEBI:30616"/>
        <dbReference type="ChEBI" id="CHEBI:57604"/>
        <dbReference type="ChEBI" id="CHEBI:58272"/>
        <dbReference type="ChEBI" id="CHEBI:456216"/>
        <dbReference type="EC" id="2.7.2.3"/>
    </reaction>
</comment>
<comment type="similarity">
    <text evidence="3 11 14">Belongs to the phosphoglycerate kinase family.</text>
</comment>
<dbReference type="InterPro" id="IPR001576">
    <property type="entry name" value="Phosphoglycerate_kinase"/>
</dbReference>
<keyword evidence="7 11" id="KW-0547">Nucleotide-binding</keyword>
<feature type="binding site" evidence="11 13">
    <location>
        <position position="323"/>
    </location>
    <ligand>
        <name>ATP</name>
        <dbReference type="ChEBI" id="CHEBI:30616"/>
    </ligand>
</feature>
<dbReference type="GO" id="GO:0043531">
    <property type="term" value="F:ADP binding"/>
    <property type="evidence" value="ECO:0007669"/>
    <property type="project" value="TreeGrafter"/>
</dbReference>
<accession>A0A2G6MQK2</accession>
<evidence type="ECO:0000256" key="3">
    <source>
        <dbReference type="ARBA" id="ARBA00008982"/>
    </source>
</evidence>
<feature type="binding site" evidence="12">
    <location>
        <position position="117"/>
    </location>
    <ligand>
        <name>(2R)-3-phosphoglycerate</name>
        <dbReference type="ChEBI" id="CHEBI:58272"/>
    </ligand>
</feature>
<dbReference type="FunFam" id="3.40.50.1260:FF:000007">
    <property type="entry name" value="Phosphoglycerate kinase"/>
    <property type="match status" value="1"/>
</dbReference>
<dbReference type="CDD" id="cd00318">
    <property type="entry name" value="Phosphoglycerate_kinase"/>
    <property type="match status" value="1"/>
</dbReference>
<evidence type="ECO:0000256" key="9">
    <source>
        <dbReference type="ARBA" id="ARBA00022840"/>
    </source>
</evidence>
<keyword evidence="8 11" id="KW-0418">Kinase</keyword>
<feature type="binding site" evidence="12">
    <location>
        <position position="150"/>
    </location>
    <ligand>
        <name>(2R)-3-phosphoglycerate</name>
        <dbReference type="ChEBI" id="CHEBI:58272"/>
    </ligand>
</feature>
<dbReference type="PANTHER" id="PTHR11406:SF23">
    <property type="entry name" value="PHOSPHOGLYCERATE KINASE 1, CHLOROPLASTIC-RELATED"/>
    <property type="match status" value="1"/>
</dbReference>
<comment type="caution">
    <text evidence="15">The sequence shown here is derived from an EMBL/GenBank/DDBJ whole genome shotgun (WGS) entry which is preliminary data.</text>
</comment>
<dbReference type="EC" id="2.7.2.3" evidence="4 11"/>
<dbReference type="GO" id="GO:0006096">
    <property type="term" value="P:glycolytic process"/>
    <property type="evidence" value="ECO:0007669"/>
    <property type="project" value="UniProtKB-UniRule"/>
</dbReference>
<organism evidence="15 16">
    <name type="scientific">Desulfobacter postgatei</name>
    <dbReference type="NCBI Taxonomy" id="2293"/>
    <lineage>
        <taxon>Bacteria</taxon>
        <taxon>Pseudomonadati</taxon>
        <taxon>Thermodesulfobacteriota</taxon>
        <taxon>Desulfobacteria</taxon>
        <taxon>Desulfobacterales</taxon>
        <taxon>Desulfobacteraceae</taxon>
        <taxon>Desulfobacter</taxon>
    </lineage>
</organism>
<dbReference type="SUPFAM" id="SSF53748">
    <property type="entry name" value="Phosphoglycerate kinase"/>
    <property type="match status" value="1"/>
</dbReference>
<feature type="binding site" evidence="11 13">
    <location>
        <position position="201"/>
    </location>
    <ligand>
        <name>ATP</name>
        <dbReference type="ChEBI" id="CHEBI:30616"/>
    </ligand>
</feature>
<dbReference type="Pfam" id="PF00162">
    <property type="entry name" value="PGK"/>
    <property type="match status" value="1"/>
</dbReference>
<comment type="caution">
    <text evidence="11">Lacks conserved residue(s) required for the propagation of feature annotation.</text>
</comment>
<dbReference type="GO" id="GO:0006094">
    <property type="term" value="P:gluconeogenesis"/>
    <property type="evidence" value="ECO:0007669"/>
    <property type="project" value="TreeGrafter"/>
</dbReference>
<dbReference type="InterPro" id="IPR015824">
    <property type="entry name" value="Phosphoglycerate_kinase_N"/>
</dbReference>
<dbReference type="PRINTS" id="PR00477">
    <property type="entry name" value="PHGLYCKINASE"/>
</dbReference>
<feature type="binding site" evidence="11">
    <location>
        <position position="35"/>
    </location>
    <ligand>
        <name>substrate</name>
    </ligand>
</feature>
<keyword evidence="11" id="KW-0963">Cytoplasm</keyword>
<dbReference type="Gene3D" id="3.40.50.1260">
    <property type="entry name" value="Phosphoglycerate kinase, N-terminal domain"/>
    <property type="match status" value="2"/>
</dbReference>
<gene>
    <name evidence="11 15" type="primary">pgk</name>
    <name evidence="15" type="ORF">CSA25_05495</name>
</gene>